<dbReference type="PANTHER" id="PTHR33204:SF29">
    <property type="entry name" value="TRANSCRIPTIONAL REGULATOR"/>
    <property type="match status" value="1"/>
</dbReference>
<dbReference type="InterPro" id="IPR036388">
    <property type="entry name" value="WH-like_DNA-bd_sf"/>
</dbReference>
<dbReference type="SUPFAM" id="SSF46785">
    <property type="entry name" value="Winged helix' DNA-binding domain"/>
    <property type="match status" value="1"/>
</dbReference>
<evidence type="ECO:0000259" key="4">
    <source>
        <dbReference type="PROSITE" id="PS51118"/>
    </source>
</evidence>
<organism evidence="5 6">
    <name type="scientific">Gryllotalpicola koreensis</name>
    <dbReference type="NCBI Taxonomy" id="993086"/>
    <lineage>
        <taxon>Bacteria</taxon>
        <taxon>Bacillati</taxon>
        <taxon>Actinomycetota</taxon>
        <taxon>Actinomycetes</taxon>
        <taxon>Micrococcales</taxon>
        <taxon>Microbacteriaceae</taxon>
        <taxon>Gryllotalpicola</taxon>
    </lineage>
</organism>
<evidence type="ECO:0000256" key="3">
    <source>
        <dbReference type="ARBA" id="ARBA00023163"/>
    </source>
</evidence>
<keyword evidence="6" id="KW-1185">Reference proteome</keyword>
<evidence type="ECO:0000256" key="1">
    <source>
        <dbReference type="ARBA" id="ARBA00023015"/>
    </source>
</evidence>
<dbReference type="Gene3D" id="1.10.10.10">
    <property type="entry name" value="Winged helix-like DNA-binding domain superfamily/Winged helix DNA-binding domain"/>
    <property type="match status" value="1"/>
</dbReference>
<dbReference type="InterPro" id="IPR036390">
    <property type="entry name" value="WH_DNA-bd_sf"/>
</dbReference>
<evidence type="ECO:0000313" key="5">
    <source>
        <dbReference type="EMBL" id="GAA4178133.1"/>
    </source>
</evidence>
<dbReference type="PANTHER" id="PTHR33204">
    <property type="entry name" value="TRANSCRIPTIONAL REGULATOR, MARR FAMILY"/>
    <property type="match status" value="1"/>
</dbReference>
<evidence type="ECO:0000313" key="6">
    <source>
        <dbReference type="Proteomes" id="UP001501079"/>
    </source>
</evidence>
<keyword evidence="3" id="KW-0804">Transcription</keyword>
<proteinExistence type="predicted"/>
<reference evidence="6" key="1">
    <citation type="journal article" date="2019" name="Int. J. Syst. Evol. Microbiol.">
        <title>The Global Catalogue of Microorganisms (GCM) 10K type strain sequencing project: providing services to taxonomists for standard genome sequencing and annotation.</title>
        <authorList>
            <consortium name="The Broad Institute Genomics Platform"/>
            <consortium name="The Broad Institute Genome Sequencing Center for Infectious Disease"/>
            <person name="Wu L."/>
            <person name="Ma J."/>
        </authorList>
    </citation>
    <scope>NUCLEOTIDE SEQUENCE [LARGE SCALE GENOMIC DNA]</scope>
    <source>
        <strain evidence="6">JCM 17591</strain>
    </source>
</reference>
<feature type="domain" description="HTH hxlR-type" evidence="4">
    <location>
        <begin position="16"/>
        <end position="115"/>
    </location>
</feature>
<dbReference type="InterPro" id="IPR002577">
    <property type="entry name" value="HTH_HxlR"/>
</dbReference>
<evidence type="ECO:0000256" key="2">
    <source>
        <dbReference type="ARBA" id="ARBA00023125"/>
    </source>
</evidence>
<keyword evidence="1" id="KW-0805">Transcription regulation</keyword>
<protein>
    <recommendedName>
        <fullName evidence="4">HTH hxlR-type domain-containing protein</fullName>
    </recommendedName>
</protein>
<dbReference type="Pfam" id="PF01638">
    <property type="entry name" value="HxlR"/>
    <property type="match status" value="1"/>
</dbReference>
<name>A0ABP8A5A7_9MICO</name>
<dbReference type="PROSITE" id="PS51118">
    <property type="entry name" value="HTH_HXLR"/>
    <property type="match status" value="1"/>
</dbReference>
<gene>
    <name evidence="5" type="ORF">GCM10022287_28000</name>
</gene>
<accession>A0ABP8A5A7</accession>
<dbReference type="EMBL" id="BAABBW010000004">
    <property type="protein sequence ID" value="GAA4178133.1"/>
    <property type="molecule type" value="Genomic_DNA"/>
</dbReference>
<keyword evidence="2" id="KW-0238">DNA-binding</keyword>
<dbReference type="Proteomes" id="UP001501079">
    <property type="component" value="Unassembled WGS sequence"/>
</dbReference>
<sequence>MRPQTQKAVQLWRDRCAAEIAATVLAGAWKPFIMHELRRESVLRFGELARRTPGLTDRGLTRQLRELEADGLVSRTVYPEVPPKVEYRLTDLGVEAQGVLDAMARWGLAYAQRSEAETAPN</sequence>
<dbReference type="RefSeq" id="WP_344755461.1">
    <property type="nucleotide sequence ID" value="NZ_BAABBW010000004.1"/>
</dbReference>
<comment type="caution">
    <text evidence="5">The sequence shown here is derived from an EMBL/GenBank/DDBJ whole genome shotgun (WGS) entry which is preliminary data.</text>
</comment>